<gene>
    <name evidence="2" type="ORF">RIF29_20626</name>
</gene>
<dbReference type="EMBL" id="JAYWIO010000004">
    <property type="protein sequence ID" value="KAK7267945.1"/>
    <property type="molecule type" value="Genomic_DNA"/>
</dbReference>
<keyword evidence="1" id="KW-0472">Membrane</keyword>
<protein>
    <submittedName>
        <fullName evidence="2">Uncharacterized protein</fullName>
    </submittedName>
</protein>
<comment type="caution">
    <text evidence="2">The sequence shown here is derived from an EMBL/GenBank/DDBJ whole genome shotgun (WGS) entry which is preliminary data.</text>
</comment>
<dbReference type="AlphaFoldDB" id="A0AAN9F5Z0"/>
<proteinExistence type="predicted"/>
<feature type="transmembrane region" description="Helical" evidence="1">
    <location>
        <begin position="21"/>
        <end position="39"/>
    </location>
</feature>
<evidence type="ECO:0000256" key="1">
    <source>
        <dbReference type="SAM" id="Phobius"/>
    </source>
</evidence>
<evidence type="ECO:0000313" key="3">
    <source>
        <dbReference type="Proteomes" id="UP001372338"/>
    </source>
</evidence>
<keyword evidence="3" id="KW-1185">Reference proteome</keyword>
<evidence type="ECO:0000313" key="2">
    <source>
        <dbReference type="EMBL" id="KAK7267945.1"/>
    </source>
</evidence>
<reference evidence="2 3" key="1">
    <citation type="submission" date="2024-01" db="EMBL/GenBank/DDBJ databases">
        <title>The genomes of 5 underutilized Papilionoideae crops provide insights into root nodulation and disease resistanc.</title>
        <authorList>
            <person name="Yuan L."/>
        </authorList>
    </citation>
    <scope>NUCLEOTIDE SEQUENCE [LARGE SCALE GENOMIC DNA]</scope>
    <source>
        <strain evidence="2">ZHUSHIDOU_FW_LH</strain>
        <tissue evidence="2">Leaf</tissue>
    </source>
</reference>
<keyword evidence="1" id="KW-0812">Transmembrane</keyword>
<dbReference type="Proteomes" id="UP001372338">
    <property type="component" value="Unassembled WGS sequence"/>
</dbReference>
<sequence length="66" mass="7914">MLVLSLTIEILKRLFMQYHYNCLWWINCLLFFNYIYFYFLRASRNGDALACLLVSLTISKAQPRIS</sequence>
<keyword evidence="1" id="KW-1133">Transmembrane helix</keyword>
<accession>A0AAN9F5Z0</accession>
<organism evidence="2 3">
    <name type="scientific">Crotalaria pallida</name>
    <name type="common">Smooth rattlebox</name>
    <name type="synonym">Crotalaria striata</name>
    <dbReference type="NCBI Taxonomy" id="3830"/>
    <lineage>
        <taxon>Eukaryota</taxon>
        <taxon>Viridiplantae</taxon>
        <taxon>Streptophyta</taxon>
        <taxon>Embryophyta</taxon>
        <taxon>Tracheophyta</taxon>
        <taxon>Spermatophyta</taxon>
        <taxon>Magnoliopsida</taxon>
        <taxon>eudicotyledons</taxon>
        <taxon>Gunneridae</taxon>
        <taxon>Pentapetalae</taxon>
        <taxon>rosids</taxon>
        <taxon>fabids</taxon>
        <taxon>Fabales</taxon>
        <taxon>Fabaceae</taxon>
        <taxon>Papilionoideae</taxon>
        <taxon>50 kb inversion clade</taxon>
        <taxon>genistoids sensu lato</taxon>
        <taxon>core genistoids</taxon>
        <taxon>Crotalarieae</taxon>
        <taxon>Crotalaria</taxon>
    </lineage>
</organism>
<name>A0AAN9F5Z0_CROPI</name>